<evidence type="ECO:0000256" key="15">
    <source>
        <dbReference type="ARBA" id="ARBA00073601"/>
    </source>
</evidence>
<feature type="compositionally biased region" description="Polar residues" evidence="17">
    <location>
        <begin position="925"/>
        <end position="936"/>
    </location>
</feature>
<feature type="transmembrane region" description="Helical" evidence="18">
    <location>
        <begin position="264"/>
        <end position="285"/>
    </location>
</feature>
<feature type="region of interest" description="Disordered" evidence="17">
    <location>
        <begin position="925"/>
        <end position="991"/>
    </location>
</feature>
<evidence type="ECO:0000256" key="1">
    <source>
        <dbReference type="ARBA" id="ARBA00004251"/>
    </source>
</evidence>
<evidence type="ECO:0000256" key="18">
    <source>
        <dbReference type="SAM" id="Phobius"/>
    </source>
</evidence>
<keyword evidence="23" id="KW-1185">Reference proteome</keyword>
<protein>
    <recommendedName>
        <fullName evidence="15">Receptor-type tyrosine-protein phosphatase C</fullName>
        <ecNumber evidence="2">3.1.3.48</ecNumber>
    </recommendedName>
    <alternativeName>
        <fullName evidence="16">Leukocyte common antigen</fullName>
    </alternativeName>
</protein>
<keyword evidence="7" id="KW-0677">Repeat</keyword>
<evidence type="ECO:0000256" key="4">
    <source>
        <dbReference type="ARBA" id="ARBA00022553"/>
    </source>
</evidence>
<keyword evidence="9" id="KW-0904">Protein phosphatase</keyword>
<dbReference type="Pfam" id="PF00041">
    <property type="entry name" value="fn3"/>
    <property type="match status" value="1"/>
</dbReference>
<dbReference type="InterPro" id="IPR036116">
    <property type="entry name" value="FN3_sf"/>
</dbReference>
<dbReference type="EMBL" id="SOYY01000014">
    <property type="protein sequence ID" value="KAA0712300.1"/>
    <property type="molecule type" value="Genomic_DNA"/>
</dbReference>
<evidence type="ECO:0000256" key="10">
    <source>
        <dbReference type="ARBA" id="ARBA00022989"/>
    </source>
</evidence>
<dbReference type="SMART" id="SM00194">
    <property type="entry name" value="PTPc"/>
    <property type="match status" value="2"/>
</dbReference>
<feature type="compositionally biased region" description="Basic and acidic residues" evidence="17">
    <location>
        <begin position="937"/>
        <end position="954"/>
    </location>
</feature>
<evidence type="ECO:0000256" key="2">
    <source>
        <dbReference type="ARBA" id="ARBA00013064"/>
    </source>
</evidence>
<comment type="subcellular location">
    <subcellularLocation>
        <location evidence="1">Cell membrane</location>
        <topology evidence="1">Single-pass type I membrane protein</topology>
    </subcellularLocation>
</comment>
<evidence type="ECO:0000256" key="13">
    <source>
        <dbReference type="ARBA" id="ARBA00051722"/>
    </source>
</evidence>
<evidence type="ECO:0000256" key="8">
    <source>
        <dbReference type="ARBA" id="ARBA00022801"/>
    </source>
</evidence>
<evidence type="ECO:0000256" key="9">
    <source>
        <dbReference type="ARBA" id="ARBA00022912"/>
    </source>
</evidence>
<dbReference type="PRINTS" id="PR00700">
    <property type="entry name" value="PRTYPHPHTASE"/>
</dbReference>
<feature type="compositionally biased region" description="Polar residues" evidence="17">
    <location>
        <begin position="974"/>
        <end position="985"/>
    </location>
</feature>
<evidence type="ECO:0000256" key="12">
    <source>
        <dbReference type="ARBA" id="ARBA00023180"/>
    </source>
</evidence>
<proteinExistence type="inferred from homology"/>
<dbReference type="Gene3D" id="3.90.190.10">
    <property type="entry name" value="Protein tyrosine phosphatase superfamily"/>
    <property type="match status" value="2"/>
</dbReference>
<reference evidence="22 23" key="1">
    <citation type="journal article" date="2019" name="Mol. Ecol. Resour.">
        <title>Chromosome-level genome assembly of Triplophysa tibetana, a fish adapted to the harsh high-altitude environment of the Tibetan Plateau.</title>
        <authorList>
            <person name="Yang X."/>
            <person name="Liu H."/>
            <person name="Ma Z."/>
            <person name="Zou Y."/>
            <person name="Zou M."/>
            <person name="Mao Y."/>
            <person name="Li X."/>
            <person name="Wang H."/>
            <person name="Chen T."/>
            <person name="Wang W."/>
            <person name="Yang R."/>
        </authorList>
    </citation>
    <scope>NUCLEOTIDE SEQUENCE [LARGE SCALE GENOMIC DNA]</scope>
    <source>
        <strain evidence="22">TTIB1903HZAU</strain>
        <tissue evidence="22">Muscle</tissue>
    </source>
</reference>
<feature type="region of interest" description="Disordered" evidence="17">
    <location>
        <begin position="670"/>
        <end position="691"/>
    </location>
</feature>
<dbReference type="InterPro" id="IPR013783">
    <property type="entry name" value="Ig-like_fold"/>
</dbReference>
<dbReference type="PROSITE" id="PS00383">
    <property type="entry name" value="TYR_PHOSPHATASE_1"/>
    <property type="match status" value="2"/>
</dbReference>
<dbReference type="InterPro" id="IPR003961">
    <property type="entry name" value="FN3_dom"/>
</dbReference>
<keyword evidence="22" id="KW-0675">Receptor</keyword>
<keyword evidence="3" id="KW-1003">Cell membrane</keyword>
<sequence length="991" mass="113618">MSLLTLLLDDKNVSHSVESLNDTHVCYKDGKWNLTMCVEIKHEKACKRLPISVSLDTCNYSMTAMLPPDEPNITYNKTIPTQFMWSNKPQHCDDTQMKVKCTRGSWSRTFDLNQNVLFLPNKTYNCTGEYTFDTFGTNTTESKEIPVNITCDWQHNTSSLFKNISSRTFVMSWKSQNDENCPGIELYYEAECNNKDHDGKICTQNKNKTSGTDCTFHGLDPYKNYKCEIRAKVSTSITSDQSDTGHYILFTGEKTTHPDNNDKAVIGFLAFLIILTTIALLFVLYKIFILKRKRSDREDDVIPLTQPLRNVEPIQADNLVEAYKKKVADEGRLFMDEFQSIPRIFSNYTIKEAKKQGNQSRNRYVDILPYDYNRVVLSTDAGNDYINASFIEGYKEPKKYIAAQGPKDETIDDFWRMIWEQKSSIIVMVTRCEEGNKSKCAQYWPYLERETEIYEDFVVKIRSEEQCPDYVIRHLLLSNKREKASEREVTQIQFTSWPDHGVPGDPSLLLKLRRRVNSFKNFFSGPIVVHCSAGVGRTGTYTCIDAMIESLEAEGRMDIYGYVAKLRRQRCLMVQVEAQYILIHQALIEHNQFGETEIPLSEFHSQLNGLRQKDGNDPSLLELEFQKLPKFKNWRTFKTASSEENKKKNRNSSVVPYDFNRVLFRLDLEPNQTSDPEDEEEYSSSEDEEESNEYINASFINGYWCTKSLIAAQGPLPDTRADFLRILYQQQTKTVVMLTACKENEMDYCSQYWGDEKIVFGEMEIEVKKTESFPAYVKRRLEIQSTKKKEVLEVDQYQFLRWKNSELPENAQDLMEMMRHIKESGGYDNSNNKRSIPIVVHCQNGSARTGIFCALWNIMDSASTEKLVDILQAAKNARRERQGMIQTFEQYQFLYEALESAFSVQNGGVKSPASDSVQIINETTALLSEPASSTSTDQKEEESNAKESTEKEDTPAIVTENTSAEPPPAEGASEITSTEGTTNGPAVTVDI</sequence>
<dbReference type="FunFam" id="3.90.190.10:FF:000042">
    <property type="entry name" value="receptor-type tyrosine-protein phosphatase C isoform X1"/>
    <property type="match status" value="1"/>
</dbReference>
<dbReference type="GO" id="GO:0004725">
    <property type="term" value="F:protein tyrosine phosphatase activity"/>
    <property type="evidence" value="ECO:0007669"/>
    <property type="project" value="UniProtKB-EC"/>
</dbReference>
<name>A0A5A9NRG0_9TELE</name>
<dbReference type="InterPro" id="IPR050348">
    <property type="entry name" value="Protein-Tyr_Phosphatase"/>
</dbReference>
<organism evidence="22 23">
    <name type="scientific">Triplophysa tibetana</name>
    <dbReference type="NCBI Taxonomy" id="1572043"/>
    <lineage>
        <taxon>Eukaryota</taxon>
        <taxon>Metazoa</taxon>
        <taxon>Chordata</taxon>
        <taxon>Craniata</taxon>
        <taxon>Vertebrata</taxon>
        <taxon>Euteleostomi</taxon>
        <taxon>Actinopterygii</taxon>
        <taxon>Neopterygii</taxon>
        <taxon>Teleostei</taxon>
        <taxon>Ostariophysi</taxon>
        <taxon>Cypriniformes</taxon>
        <taxon>Nemacheilidae</taxon>
        <taxon>Triplophysa</taxon>
    </lineage>
</organism>
<keyword evidence="6" id="KW-0732">Signal</keyword>
<evidence type="ECO:0000259" key="20">
    <source>
        <dbReference type="PROSITE" id="PS50056"/>
    </source>
</evidence>
<keyword evidence="5 18" id="KW-0812">Transmembrane</keyword>
<keyword evidence="4" id="KW-0597">Phosphoprotein</keyword>
<gene>
    <name evidence="22" type="ORF">E1301_Tti015100</name>
</gene>
<feature type="compositionally biased region" description="Acidic residues" evidence="17">
    <location>
        <begin position="675"/>
        <end position="691"/>
    </location>
</feature>
<dbReference type="SMART" id="SM00404">
    <property type="entry name" value="PTPc_motif"/>
    <property type="match status" value="2"/>
</dbReference>
<evidence type="ECO:0000313" key="23">
    <source>
        <dbReference type="Proteomes" id="UP000324632"/>
    </source>
</evidence>
<evidence type="ECO:0000256" key="3">
    <source>
        <dbReference type="ARBA" id="ARBA00022475"/>
    </source>
</evidence>
<evidence type="ECO:0000313" key="22">
    <source>
        <dbReference type="EMBL" id="KAA0712300.1"/>
    </source>
</evidence>
<dbReference type="Gene3D" id="2.60.40.10">
    <property type="entry name" value="Immunoglobulins"/>
    <property type="match status" value="1"/>
</dbReference>
<comment type="caution">
    <text evidence="22">The sequence shown here is derived from an EMBL/GenBank/DDBJ whole genome shotgun (WGS) entry which is preliminary data.</text>
</comment>
<dbReference type="CDD" id="cd00063">
    <property type="entry name" value="FN3"/>
    <property type="match status" value="1"/>
</dbReference>
<dbReference type="InterPro" id="IPR016130">
    <property type="entry name" value="Tyr_Pase_AS"/>
</dbReference>
<keyword evidence="12" id="KW-0325">Glycoprotein</keyword>
<accession>A0A5A9NRG0</accession>
<keyword evidence="10 18" id="KW-1133">Transmembrane helix</keyword>
<dbReference type="InterPro" id="IPR000242">
    <property type="entry name" value="PTP_cat"/>
</dbReference>
<dbReference type="Proteomes" id="UP000324632">
    <property type="component" value="Chromosome 14"/>
</dbReference>
<evidence type="ECO:0000256" key="17">
    <source>
        <dbReference type="SAM" id="MobiDB-lite"/>
    </source>
</evidence>
<dbReference type="PROSITE" id="PS50056">
    <property type="entry name" value="TYR_PHOSPHATASE_2"/>
    <property type="match status" value="2"/>
</dbReference>
<evidence type="ECO:0000256" key="7">
    <source>
        <dbReference type="ARBA" id="ARBA00022737"/>
    </source>
</evidence>
<keyword evidence="8" id="KW-0378">Hydrolase</keyword>
<feature type="domain" description="Fibronectin type-III" evidence="21">
    <location>
        <begin position="155"/>
        <end position="254"/>
    </location>
</feature>
<dbReference type="PROSITE" id="PS50055">
    <property type="entry name" value="TYR_PHOSPHATASE_PTP"/>
    <property type="match status" value="2"/>
</dbReference>
<comment type="catalytic activity">
    <reaction evidence="13">
        <text>O-phospho-L-tyrosyl-[protein] + H2O = L-tyrosyl-[protein] + phosphate</text>
        <dbReference type="Rhea" id="RHEA:10684"/>
        <dbReference type="Rhea" id="RHEA-COMP:10136"/>
        <dbReference type="Rhea" id="RHEA-COMP:20101"/>
        <dbReference type="ChEBI" id="CHEBI:15377"/>
        <dbReference type="ChEBI" id="CHEBI:43474"/>
        <dbReference type="ChEBI" id="CHEBI:46858"/>
        <dbReference type="ChEBI" id="CHEBI:61978"/>
        <dbReference type="EC" id="3.1.3.48"/>
    </reaction>
</comment>
<evidence type="ECO:0000259" key="19">
    <source>
        <dbReference type="PROSITE" id="PS50055"/>
    </source>
</evidence>
<evidence type="ECO:0000256" key="16">
    <source>
        <dbReference type="ARBA" id="ARBA00078812"/>
    </source>
</evidence>
<evidence type="ECO:0000256" key="5">
    <source>
        <dbReference type="ARBA" id="ARBA00022692"/>
    </source>
</evidence>
<dbReference type="PANTHER" id="PTHR19134">
    <property type="entry name" value="RECEPTOR-TYPE TYROSINE-PROTEIN PHOSPHATASE"/>
    <property type="match status" value="1"/>
</dbReference>
<evidence type="ECO:0000256" key="14">
    <source>
        <dbReference type="ARBA" id="ARBA00061377"/>
    </source>
</evidence>
<dbReference type="Pfam" id="PF00102">
    <property type="entry name" value="Y_phosphatase"/>
    <property type="match status" value="2"/>
</dbReference>
<dbReference type="CDD" id="cd14557">
    <property type="entry name" value="R-PTPc-C-1"/>
    <property type="match status" value="1"/>
</dbReference>
<feature type="domain" description="Tyrosine specific protein phosphatases" evidence="20">
    <location>
        <begin position="510"/>
        <end position="581"/>
    </location>
</feature>
<evidence type="ECO:0000259" key="21">
    <source>
        <dbReference type="PROSITE" id="PS50853"/>
    </source>
</evidence>
<dbReference type="InterPro" id="IPR003595">
    <property type="entry name" value="Tyr_Pase_cat"/>
</dbReference>
<feature type="domain" description="Tyrosine-protein phosphatase" evidence="19">
    <location>
        <begin position="334"/>
        <end position="590"/>
    </location>
</feature>
<dbReference type="PANTHER" id="PTHR19134:SF539">
    <property type="entry name" value="RECEPTOR-TYPE TYROSINE-PROTEIN PHOSPHATASE C"/>
    <property type="match status" value="1"/>
</dbReference>
<comment type="similarity">
    <text evidence="14">Belongs to the protein-tyrosine phosphatase family. Receptor class 1/6 subfamily.</text>
</comment>
<dbReference type="InterPro" id="IPR000387">
    <property type="entry name" value="Tyr_Pase_dom"/>
</dbReference>
<dbReference type="FunFam" id="3.90.190.10:FF:000033">
    <property type="entry name" value="receptor-type tyrosine-protein phosphatase C isoform X1"/>
    <property type="match status" value="1"/>
</dbReference>
<dbReference type="AlphaFoldDB" id="A0A5A9NRG0"/>
<keyword evidence="11 18" id="KW-0472">Membrane</keyword>
<dbReference type="PROSITE" id="PS50853">
    <property type="entry name" value="FN3"/>
    <property type="match status" value="1"/>
</dbReference>
<dbReference type="InterPro" id="IPR029021">
    <property type="entry name" value="Prot-tyrosine_phosphatase-like"/>
</dbReference>
<evidence type="ECO:0000256" key="11">
    <source>
        <dbReference type="ARBA" id="ARBA00023136"/>
    </source>
</evidence>
<dbReference type="GO" id="GO:0005886">
    <property type="term" value="C:plasma membrane"/>
    <property type="evidence" value="ECO:0007669"/>
    <property type="project" value="UniProtKB-SubCell"/>
</dbReference>
<feature type="domain" description="Tyrosine-protein phosphatase" evidence="19">
    <location>
        <begin position="621"/>
        <end position="901"/>
    </location>
</feature>
<feature type="domain" description="Tyrosine specific protein phosphatases" evidence="20">
    <location>
        <begin position="812"/>
        <end position="892"/>
    </location>
</feature>
<dbReference type="SUPFAM" id="SSF49265">
    <property type="entry name" value="Fibronectin type III"/>
    <property type="match status" value="1"/>
</dbReference>
<dbReference type="SUPFAM" id="SSF52799">
    <property type="entry name" value="(Phosphotyrosine protein) phosphatases II"/>
    <property type="match status" value="2"/>
</dbReference>
<evidence type="ECO:0000256" key="6">
    <source>
        <dbReference type="ARBA" id="ARBA00022729"/>
    </source>
</evidence>
<dbReference type="EC" id="3.1.3.48" evidence="2"/>